<feature type="region of interest" description="Disordered" evidence="3">
    <location>
        <begin position="26"/>
        <end position="72"/>
    </location>
</feature>
<evidence type="ECO:0000256" key="2">
    <source>
        <dbReference type="ARBA" id="ARBA00023128"/>
    </source>
</evidence>
<dbReference type="EMBL" id="CDQK01000002">
    <property type="protein sequence ID" value="CEP21743.1"/>
    <property type="molecule type" value="Genomic_DNA"/>
</dbReference>
<evidence type="ECO:0000313" key="5">
    <source>
        <dbReference type="Proteomes" id="UP000038830"/>
    </source>
</evidence>
<protein>
    <submittedName>
        <fullName evidence="4">Uncharacterized protein</fullName>
    </submittedName>
</protein>
<proteinExistence type="predicted"/>
<keyword evidence="2" id="KW-0496">Mitochondrion</keyword>
<feature type="compositionally biased region" description="Polar residues" evidence="3">
    <location>
        <begin position="59"/>
        <end position="72"/>
    </location>
</feature>
<name>A0A0H5C1V2_CYBJN</name>
<evidence type="ECO:0000313" key="4">
    <source>
        <dbReference type="EMBL" id="CEP21743.1"/>
    </source>
</evidence>
<dbReference type="AlphaFoldDB" id="A0A0H5C1V2"/>
<accession>A0A0H5C1V2</accession>
<dbReference type="GO" id="GO:0005739">
    <property type="term" value="C:mitochondrion"/>
    <property type="evidence" value="ECO:0007669"/>
    <property type="project" value="UniProtKB-SubCell"/>
</dbReference>
<reference evidence="5" key="1">
    <citation type="journal article" date="2015" name="J. Biotechnol.">
        <title>The structure of the Cyberlindnera jadinii genome and its relation to Candida utilis analyzed by the occurrence of single nucleotide polymorphisms.</title>
        <authorList>
            <person name="Rupp O."/>
            <person name="Brinkrolf K."/>
            <person name="Buerth C."/>
            <person name="Kunigo M."/>
            <person name="Schneider J."/>
            <person name="Jaenicke S."/>
            <person name="Goesmann A."/>
            <person name="Puehler A."/>
            <person name="Jaeger K.-E."/>
            <person name="Ernst J.F."/>
        </authorList>
    </citation>
    <scope>NUCLEOTIDE SEQUENCE [LARGE SCALE GENOMIC DNA]</scope>
    <source>
        <strain evidence="5">ATCC 18201 / CBS 1600 / BCRC 20928 / JCM 3617 / NBRC 0987 / NRRL Y-1542</strain>
    </source>
</reference>
<evidence type="ECO:0000256" key="1">
    <source>
        <dbReference type="ARBA" id="ARBA00004173"/>
    </source>
</evidence>
<dbReference type="Pfam" id="PF08692">
    <property type="entry name" value="Pet20"/>
    <property type="match status" value="1"/>
</dbReference>
<evidence type="ECO:0000256" key="3">
    <source>
        <dbReference type="SAM" id="MobiDB-lite"/>
    </source>
</evidence>
<gene>
    <name evidence="4" type="ORF">BN1211_1937</name>
</gene>
<sequence length="211" mass="24171">MFVSVSHTPRPIVTRSVRNAIVAQRWHSSHPPQKDNANGANNKDQLESAEDGTEPIQLQPASQSTKDSASVSTAPLKKRINVRAHNLEFLLKQQVPSVPSTQYLDLNTVKRDVFFSGFRPILAPVKRPVTKVKRQPTKPLRWNESACNLETFDDFSKVPQFVADKLIPFKEPSEPGNEVRVGYKSRREEKEMERMSKELYDFIRHFRKFAS</sequence>
<dbReference type="InterPro" id="IPR014804">
    <property type="entry name" value="Pet20-like"/>
</dbReference>
<organism evidence="4 5">
    <name type="scientific">Cyberlindnera jadinii (strain ATCC 18201 / CBS 1600 / BCRC 20928 / JCM 3617 / NBRC 0987 / NRRL Y-1542)</name>
    <name type="common">Torula yeast</name>
    <name type="synonym">Candida utilis</name>
    <dbReference type="NCBI Taxonomy" id="983966"/>
    <lineage>
        <taxon>Eukaryota</taxon>
        <taxon>Fungi</taxon>
        <taxon>Dikarya</taxon>
        <taxon>Ascomycota</taxon>
        <taxon>Saccharomycotina</taxon>
        <taxon>Saccharomycetes</taxon>
        <taxon>Phaffomycetales</taxon>
        <taxon>Phaffomycetaceae</taxon>
        <taxon>Cyberlindnera</taxon>
    </lineage>
</organism>
<dbReference type="Proteomes" id="UP000038830">
    <property type="component" value="Unassembled WGS sequence"/>
</dbReference>
<comment type="subcellular location">
    <subcellularLocation>
        <location evidence="1">Mitochondrion</location>
    </subcellularLocation>
</comment>